<keyword evidence="1" id="KW-0732">Signal</keyword>
<feature type="chain" id="PRO_5045059285" description="DUF5648 domain-containing protein" evidence="1">
    <location>
        <begin position="25"/>
        <end position="177"/>
    </location>
</feature>
<dbReference type="Proteomes" id="UP000664357">
    <property type="component" value="Unassembled WGS sequence"/>
</dbReference>
<reference evidence="3 4" key="2">
    <citation type="submission" date="2024-02" db="EMBL/GenBank/DDBJ databases">
        <title>The Genome Sequence of Enterococcus sp. DIV0159.</title>
        <authorList>
            <person name="Earl A."/>
            <person name="Manson A."/>
            <person name="Gilmore M."/>
            <person name="Sanders J."/>
            <person name="Shea T."/>
            <person name="Howe W."/>
            <person name="Livny J."/>
            <person name="Cuomo C."/>
            <person name="Neafsey D."/>
            <person name="Birren B."/>
        </authorList>
    </citation>
    <scope>NUCLEOTIDE SEQUENCE [LARGE SCALE GENOMIC DNA]</scope>
    <source>
        <strain evidence="3 4">665A</strain>
    </source>
</reference>
<accession>A0ABV0ESY2</accession>
<dbReference type="EMBL" id="JAFREL020000003">
    <property type="protein sequence ID" value="MEO1771749.1"/>
    <property type="molecule type" value="Genomic_DNA"/>
</dbReference>
<evidence type="ECO:0000313" key="4">
    <source>
        <dbReference type="Proteomes" id="UP000664357"/>
    </source>
</evidence>
<protein>
    <recommendedName>
        <fullName evidence="2">DUF5648 domain-containing protein</fullName>
    </recommendedName>
</protein>
<dbReference type="Pfam" id="PF18885">
    <property type="entry name" value="DUF5648"/>
    <property type="match status" value="1"/>
</dbReference>
<reference evidence="3 4" key="1">
    <citation type="submission" date="2021-03" db="EMBL/GenBank/DDBJ databases">
        <authorList>
            <person name="Gilmore M.S."/>
            <person name="Schwartzman J."/>
            <person name="Van Tyne D."/>
            <person name="Martin M."/>
            <person name="Earl A.M."/>
            <person name="Manson A.L."/>
            <person name="Straub T."/>
            <person name="Salamzade R."/>
            <person name="Saavedra J."/>
            <person name="Lebreton F."/>
            <person name="Prichula J."/>
            <person name="Schaufler K."/>
            <person name="Gaca A."/>
            <person name="Sgardioli B."/>
            <person name="Wagenaar J."/>
            <person name="Strong T."/>
        </authorList>
    </citation>
    <scope>NUCLEOTIDE SEQUENCE [LARGE SCALE GENOMIC DNA]</scope>
    <source>
        <strain evidence="3 4">665A</strain>
    </source>
</reference>
<feature type="domain" description="DUF5648" evidence="2">
    <location>
        <begin position="42"/>
        <end position="173"/>
    </location>
</feature>
<organism evidence="3 4">
    <name type="scientific">Candidatus Enterococcus ferrettii</name>
    <dbReference type="NCBI Taxonomy" id="2815324"/>
    <lineage>
        <taxon>Bacteria</taxon>
        <taxon>Bacillati</taxon>
        <taxon>Bacillota</taxon>
        <taxon>Bacilli</taxon>
        <taxon>Lactobacillales</taxon>
        <taxon>Enterococcaceae</taxon>
        <taxon>Enterococcus</taxon>
    </lineage>
</organism>
<dbReference type="RefSeq" id="WP_207704947.1">
    <property type="nucleotide sequence ID" value="NZ_JAFREL020000003.1"/>
</dbReference>
<evidence type="ECO:0000256" key="1">
    <source>
        <dbReference type="SAM" id="SignalP"/>
    </source>
</evidence>
<gene>
    <name evidence="3" type="ORF">JZO67_003730</name>
</gene>
<keyword evidence="4" id="KW-1185">Reference proteome</keyword>
<proteinExistence type="predicted"/>
<evidence type="ECO:0000313" key="3">
    <source>
        <dbReference type="EMBL" id="MEO1771749.1"/>
    </source>
</evidence>
<name>A0ABV0ESY2_9ENTE</name>
<comment type="caution">
    <text evidence="3">The sequence shown here is derived from an EMBL/GenBank/DDBJ whole genome shotgun (WGS) entry which is preliminary data.</text>
</comment>
<sequence>MKKMVLSFLMVAGFTVCVAGSVQAETTDEEGTKDILPLPGNPVYRMYNPNSGEHLYTPSMFESRTLFTLGWKDEGTAWVSPKNYGDLAIYRVYNPNAGDHHYTVDENEKAHLLKVGWQDDMLSFPTANDDGVPIYRVYNPNAETGAHHFTVDGAERDMLVSVGWKDEGIGFYAESIK</sequence>
<dbReference type="InterPro" id="IPR043708">
    <property type="entry name" value="DUF5648"/>
</dbReference>
<evidence type="ECO:0000259" key="2">
    <source>
        <dbReference type="Pfam" id="PF18885"/>
    </source>
</evidence>
<feature type="signal peptide" evidence="1">
    <location>
        <begin position="1"/>
        <end position="24"/>
    </location>
</feature>